<keyword evidence="2" id="KW-0012">Acyltransferase</keyword>
<dbReference type="PANTHER" id="PTHR43626">
    <property type="entry name" value="ACYL-COA N-ACYLTRANSFERASE"/>
    <property type="match status" value="1"/>
</dbReference>
<evidence type="ECO:0000313" key="5">
    <source>
        <dbReference type="Proteomes" id="UP000886819"/>
    </source>
</evidence>
<dbReference type="Proteomes" id="UP000886819">
    <property type="component" value="Unassembled WGS sequence"/>
</dbReference>
<feature type="domain" description="N-acetyltransferase" evidence="3">
    <location>
        <begin position="1"/>
        <end position="122"/>
    </location>
</feature>
<dbReference type="InterPro" id="IPR000182">
    <property type="entry name" value="GNAT_dom"/>
</dbReference>
<dbReference type="Gene3D" id="3.40.630.30">
    <property type="match status" value="1"/>
</dbReference>
<accession>A0A9D0YU87</accession>
<evidence type="ECO:0000256" key="2">
    <source>
        <dbReference type="ARBA" id="ARBA00023315"/>
    </source>
</evidence>
<sequence>MLEALYRDAGWMAYASDIPGALRGLRGSLRVVTAWDDTALVGMARAIGDGETIVFVQDILVLGAYRRRGIGRALMRRLLDPFPAVRQIVLICEDTADTRGFYRACGFESLASLGCAGYVQFR</sequence>
<reference evidence="4" key="2">
    <citation type="journal article" date="2021" name="PeerJ">
        <title>Extensive microbial diversity within the chicken gut microbiome revealed by metagenomics and culture.</title>
        <authorList>
            <person name="Gilroy R."/>
            <person name="Ravi A."/>
            <person name="Getino M."/>
            <person name="Pursley I."/>
            <person name="Horton D.L."/>
            <person name="Alikhan N.F."/>
            <person name="Baker D."/>
            <person name="Gharbi K."/>
            <person name="Hall N."/>
            <person name="Watson M."/>
            <person name="Adriaenssens E.M."/>
            <person name="Foster-Nyarko E."/>
            <person name="Jarju S."/>
            <person name="Secka A."/>
            <person name="Antonio M."/>
            <person name="Oren A."/>
            <person name="Chaudhuri R.R."/>
            <person name="La Ragione R."/>
            <person name="Hildebrand F."/>
            <person name="Pallen M.J."/>
        </authorList>
    </citation>
    <scope>NUCLEOTIDE SEQUENCE</scope>
    <source>
        <strain evidence="4">ChiHile30-977</strain>
    </source>
</reference>
<dbReference type="PANTHER" id="PTHR43626:SF4">
    <property type="entry name" value="GCN5-RELATED N-ACETYLTRANSFERASE 2, CHLOROPLASTIC"/>
    <property type="match status" value="1"/>
</dbReference>
<dbReference type="SUPFAM" id="SSF55729">
    <property type="entry name" value="Acyl-CoA N-acyltransferases (Nat)"/>
    <property type="match status" value="1"/>
</dbReference>
<evidence type="ECO:0000256" key="1">
    <source>
        <dbReference type="ARBA" id="ARBA00022679"/>
    </source>
</evidence>
<comment type="caution">
    <text evidence="4">The sequence shown here is derived from an EMBL/GenBank/DDBJ whole genome shotgun (WGS) entry which is preliminary data.</text>
</comment>
<dbReference type="GO" id="GO:0008080">
    <property type="term" value="F:N-acetyltransferase activity"/>
    <property type="evidence" value="ECO:0007669"/>
    <property type="project" value="InterPro"/>
</dbReference>
<dbReference type="Pfam" id="PF00583">
    <property type="entry name" value="Acetyltransf_1"/>
    <property type="match status" value="1"/>
</dbReference>
<dbReference type="AlphaFoldDB" id="A0A9D0YU87"/>
<keyword evidence="1" id="KW-0808">Transferase</keyword>
<reference evidence="4" key="1">
    <citation type="submission" date="2020-10" db="EMBL/GenBank/DDBJ databases">
        <authorList>
            <person name="Gilroy R."/>
        </authorList>
    </citation>
    <scope>NUCLEOTIDE SEQUENCE</scope>
    <source>
        <strain evidence="4">ChiHile30-977</strain>
    </source>
</reference>
<dbReference type="GO" id="GO:0005737">
    <property type="term" value="C:cytoplasm"/>
    <property type="evidence" value="ECO:0007669"/>
    <property type="project" value="TreeGrafter"/>
</dbReference>
<name>A0A9D0YU87_9FIRM</name>
<dbReference type="InterPro" id="IPR045039">
    <property type="entry name" value="NSI-like"/>
</dbReference>
<dbReference type="EMBL" id="DVFI01000029">
    <property type="protein sequence ID" value="HIQ62366.1"/>
    <property type="molecule type" value="Genomic_DNA"/>
</dbReference>
<dbReference type="CDD" id="cd04301">
    <property type="entry name" value="NAT_SF"/>
    <property type="match status" value="1"/>
</dbReference>
<dbReference type="PROSITE" id="PS51186">
    <property type="entry name" value="GNAT"/>
    <property type="match status" value="1"/>
</dbReference>
<organism evidence="4 5">
    <name type="scientific">Candidatus Avichristensenella intestinipullorum</name>
    <dbReference type="NCBI Taxonomy" id="2840693"/>
    <lineage>
        <taxon>Bacteria</taxon>
        <taxon>Bacillati</taxon>
        <taxon>Bacillota</taxon>
        <taxon>Clostridia</taxon>
        <taxon>Candidatus Avichristensenella</taxon>
    </lineage>
</organism>
<gene>
    <name evidence="4" type="ORF">IAA66_02105</name>
</gene>
<evidence type="ECO:0000259" key="3">
    <source>
        <dbReference type="PROSITE" id="PS51186"/>
    </source>
</evidence>
<protein>
    <submittedName>
        <fullName evidence="4">GNAT family N-acetyltransferase</fullName>
    </submittedName>
</protein>
<evidence type="ECO:0000313" key="4">
    <source>
        <dbReference type="EMBL" id="HIQ62366.1"/>
    </source>
</evidence>
<dbReference type="InterPro" id="IPR016181">
    <property type="entry name" value="Acyl_CoA_acyltransferase"/>
</dbReference>
<proteinExistence type="predicted"/>